<dbReference type="AlphaFoldDB" id="A0A9W6N9S8"/>
<dbReference type="EMBL" id="BSFM01000004">
    <property type="protein sequence ID" value="GLK82827.1"/>
    <property type="molecule type" value="Genomic_DNA"/>
</dbReference>
<reference evidence="2" key="2">
    <citation type="submission" date="2023-01" db="EMBL/GenBank/DDBJ databases">
        <authorList>
            <person name="Sun Q."/>
            <person name="Evtushenko L."/>
        </authorList>
    </citation>
    <scope>NUCLEOTIDE SEQUENCE</scope>
    <source>
        <strain evidence="2">VKM B-2789</strain>
    </source>
</reference>
<dbReference type="Proteomes" id="UP001143330">
    <property type="component" value="Unassembled WGS sequence"/>
</dbReference>
<keyword evidence="3" id="KW-1185">Reference proteome</keyword>
<sequence>MDMRFHIIARTMTFPSSGNDVAFLKIDHWNDYSFVTMFDVVVFDAAGKRADLGAVKIGFVSQTEDISTYTTLEEQFDVLPQHYFSLGQDVEYYQKIRSNLSAETAEAYLRGLRDMAFDEAYQRIASGQRVFRTSLLRSVSVSSLEKDGQFKRVLDGRAPLTDFDFGFARPQSDTMAAVEMRFKVVAGSKPSTNIHALIGRNGVGKTTILNDMVRAIMAPTETQAAFYRPGLFGNTPIERTYFSSLISVAFSAFDPFKPPAEQPDPEKGTRYYYLGLKDGEDDGGILLKSLTALRDECATSLRECFSDSGRTTRWLTAIRTLESDENFALMNLGQLVTYSGDVLQRESRSIVDKMSSGHAVVLLTISRLVAKVEEKTLVLIDEPESHLHPPLLSAFTRAISELLHNRNGVAIIATHSPVVLQEVPRSCASVVIRQRLSMVVTPPTIETFGENAGVLTREVFGLEVIKSGFHDLLARAVRAGGTYDEIIAEHGGQIGMEARGILRAMVAERDSSRSTLS</sequence>
<comment type="caution">
    <text evidence="2">The sequence shown here is derived from an EMBL/GenBank/DDBJ whole genome shotgun (WGS) entry which is preliminary data.</text>
</comment>
<dbReference type="PANTHER" id="PTHR43581:SF2">
    <property type="entry name" value="EXCINUCLEASE ATPASE SUBUNIT"/>
    <property type="match status" value="1"/>
</dbReference>
<feature type="domain" description="AAA+ ATPase" evidence="1">
    <location>
        <begin position="191"/>
        <end position="436"/>
    </location>
</feature>
<dbReference type="Pfam" id="PF13304">
    <property type="entry name" value="AAA_21"/>
    <property type="match status" value="1"/>
</dbReference>
<reference evidence="2" key="1">
    <citation type="journal article" date="2014" name="Int. J. Syst. Evol. Microbiol.">
        <title>Complete genome sequence of Corynebacterium casei LMG S-19264T (=DSM 44701T), isolated from a smear-ripened cheese.</title>
        <authorList>
            <consortium name="US DOE Joint Genome Institute (JGI-PGF)"/>
            <person name="Walter F."/>
            <person name="Albersmeier A."/>
            <person name="Kalinowski J."/>
            <person name="Ruckert C."/>
        </authorList>
    </citation>
    <scope>NUCLEOTIDE SEQUENCE</scope>
    <source>
        <strain evidence="2">VKM B-2789</strain>
    </source>
</reference>
<accession>A0A9W6N9S8</accession>
<dbReference type="InterPro" id="IPR051396">
    <property type="entry name" value="Bact_Antivir_Def_Nuclease"/>
</dbReference>
<organism evidence="2 3">
    <name type="scientific">Ancylobacter defluvii</name>
    <dbReference type="NCBI Taxonomy" id="1282440"/>
    <lineage>
        <taxon>Bacteria</taxon>
        <taxon>Pseudomonadati</taxon>
        <taxon>Pseudomonadota</taxon>
        <taxon>Alphaproteobacteria</taxon>
        <taxon>Hyphomicrobiales</taxon>
        <taxon>Xanthobacteraceae</taxon>
        <taxon>Ancylobacter</taxon>
    </lineage>
</organism>
<name>A0A9W6N9S8_9HYPH</name>
<dbReference type="GO" id="GO:0016887">
    <property type="term" value="F:ATP hydrolysis activity"/>
    <property type="evidence" value="ECO:0007669"/>
    <property type="project" value="InterPro"/>
</dbReference>
<proteinExistence type="predicted"/>
<gene>
    <name evidence="2" type="ORF">GCM10017653_08960</name>
</gene>
<dbReference type="InterPro" id="IPR027417">
    <property type="entry name" value="P-loop_NTPase"/>
</dbReference>
<dbReference type="SMART" id="SM00382">
    <property type="entry name" value="AAA"/>
    <property type="match status" value="1"/>
</dbReference>
<protein>
    <recommendedName>
        <fullName evidence="1">AAA+ ATPase domain-containing protein</fullName>
    </recommendedName>
</protein>
<evidence type="ECO:0000259" key="1">
    <source>
        <dbReference type="SMART" id="SM00382"/>
    </source>
</evidence>
<dbReference type="InterPro" id="IPR003593">
    <property type="entry name" value="AAA+_ATPase"/>
</dbReference>
<evidence type="ECO:0000313" key="2">
    <source>
        <dbReference type="EMBL" id="GLK82827.1"/>
    </source>
</evidence>
<evidence type="ECO:0000313" key="3">
    <source>
        <dbReference type="Proteomes" id="UP001143330"/>
    </source>
</evidence>
<dbReference type="SUPFAM" id="SSF52540">
    <property type="entry name" value="P-loop containing nucleoside triphosphate hydrolases"/>
    <property type="match status" value="1"/>
</dbReference>
<dbReference type="Gene3D" id="3.40.50.300">
    <property type="entry name" value="P-loop containing nucleotide triphosphate hydrolases"/>
    <property type="match status" value="1"/>
</dbReference>
<dbReference type="PANTHER" id="PTHR43581">
    <property type="entry name" value="ATP/GTP PHOSPHATASE"/>
    <property type="match status" value="1"/>
</dbReference>
<dbReference type="GO" id="GO:0005524">
    <property type="term" value="F:ATP binding"/>
    <property type="evidence" value="ECO:0007669"/>
    <property type="project" value="InterPro"/>
</dbReference>
<dbReference type="InterPro" id="IPR003959">
    <property type="entry name" value="ATPase_AAA_core"/>
</dbReference>